<feature type="domain" description="Phorbol-ester/DAG-type" evidence="6">
    <location>
        <begin position="626"/>
        <end position="676"/>
    </location>
</feature>
<evidence type="ECO:0000256" key="5">
    <source>
        <dbReference type="SAM" id="Coils"/>
    </source>
</evidence>
<dbReference type="InterPro" id="IPR004146">
    <property type="entry name" value="DC1"/>
</dbReference>
<keyword evidence="2" id="KW-0677">Repeat</keyword>
<dbReference type="PANTHER" id="PTHR46288:SF27">
    <property type="entry name" value="CYSTEINE_HISTIDINE-RICH C1 DOMAIN FAMILY PROTEIN"/>
    <property type="match status" value="1"/>
</dbReference>
<evidence type="ECO:0000256" key="4">
    <source>
        <dbReference type="ARBA" id="ARBA00022833"/>
    </source>
</evidence>
<gene>
    <name evidence="8" type="ORF">CRG98_030445</name>
</gene>
<feature type="domain" description="Phorbol-ester/DAG-type" evidence="6">
    <location>
        <begin position="402"/>
        <end position="451"/>
    </location>
</feature>
<keyword evidence="5" id="KW-0175">Coiled coil</keyword>
<dbReference type="Pfam" id="PF03107">
    <property type="entry name" value="C1_2"/>
    <property type="match status" value="7"/>
</dbReference>
<protein>
    <recommendedName>
        <fullName evidence="10">Phorbol-ester/DAG-type domain-containing protein</fullName>
    </recommendedName>
</protein>
<keyword evidence="1" id="KW-0479">Metal-binding</keyword>
<dbReference type="AlphaFoldDB" id="A0A2I0IYT4"/>
<reference evidence="8 9" key="1">
    <citation type="submission" date="2017-11" db="EMBL/GenBank/DDBJ databases">
        <title>De-novo sequencing of pomegranate (Punica granatum L.) genome.</title>
        <authorList>
            <person name="Akparov Z."/>
            <person name="Amiraslanov A."/>
            <person name="Hajiyeva S."/>
            <person name="Abbasov M."/>
            <person name="Kaur K."/>
            <person name="Hamwieh A."/>
            <person name="Solovyev V."/>
            <person name="Salamov A."/>
            <person name="Braich B."/>
            <person name="Kosarev P."/>
            <person name="Mahmoud A."/>
            <person name="Hajiyev E."/>
            <person name="Babayeva S."/>
            <person name="Izzatullayeva V."/>
            <person name="Mammadov A."/>
            <person name="Mammadov A."/>
            <person name="Sharifova S."/>
            <person name="Ojaghi J."/>
            <person name="Eynullazada K."/>
            <person name="Bayramov B."/>
            <person name="Abdulazimova A."/>
            <person name="Shahmuradov I."/>
        </authorList>
    </citation>
    <scope>NUCLEOTIDE SEQUENCE [LARGE SCALE GENOMIC DNA]</scope>
    <source>
        <strain evidence="9">cv. AG2017</strain>
        <tissue evidence="8">Leaf</tissue>
    </source>
</reference>
<comment type="caution">
    <text evidence="8">The sequence shown here is derived from an EMBL/GenBank/DDBJ whole genome shotgun (WGS) entry which is preliminary data.</text>
</comment>
<dbReference type="PANTHER" id="PTHR46288">
    <property type="entry name" value="PHORBOL-ESTER/DAG-TYPE DOMAIN-CONTAINING PROTEIN"/>
    <property type="match status" value="1"/>
</dbReference>
<dbReference type="Proteomes" id="UP000233551">
    <property type="component" value="Unassembled WGS sequence"/>
</dbReference>
<feature type="domain" description="Phorbol-ester/DAG-type" evidence="6">
    <location>
        <begin position="573"/>
        <end position="620"/>
    </location>
</feature>
<keyword evidence="4" id="KW-0862">Zinc</keyword>
<dbReference type="InterPro" id="IPR001965">
    <property type="entry name" value="Znf_PHD"/>
</dbReference>
<dbReference type="GO" id="GO:0008270">
    <property type="term" value="F:zinc ion binding"/>
    <property type="evidence" value="ECO:0007669"/>
    <property type="project" value="UniProtKB-KW"/>
</dbReference>
<keyword evidence="3" id="KW-0863">Zinc-finger</keyword>
<dbReference type="InterPro" id="IPR046349">
    <property type="entry name" value="C1-like_sf"/>
</dbReference>
<feature type="domain" description="Zinc finger PHD-type" evidence="7">
    <location>
        <begin position="169"/>
        <end position="242"/>
    </location>
</feature>
<accession>A0A2I0IYT4</accession>
<feature type="domain" description="Phorbol-ester/DAG-type" evidence="6">
    <location>
        <begin position="458"/>
        <end position="503"/>
    </location>
</feature>
<organism evidence="8 9">
    <name type="scientific">Punica granatum</name>
    <name type="common">Pomegranate</name>
    <dbReference type="NCBI Taxonomy" id="22663"/>
    <lineage>
        <taxon>Eukaryota</taxon>
        <taxon>Viridiplantae</taxon>
        <taxon>Streptophyta</taxon>
        <taxon>Embryophyta</taxon>
        <taxon>Tracheophyta</taxon>
        <taxon>Spermatophyta</taxon>
        <taxon>Magnoliopsida</taxon>
        <taxon>eudicotyledons</taxon>
        <taxon>Gunneridae</taxon>
        <taxon>Pentapetalae</taxon>
        <taxon>rosids</taxon>
        <taxon>malvids</taxon>
        <taxon>Myrtales</taxon>
        <taxon>Lythraceae</taxon>
        <taxon>Punica</taxon>
    </lineage>
</organism>
<keyword evidence="9" id="KW-1185">Reference proteome</keyword>
<dbReference type="SMART" id="SM00249">
    <property type="entry name" value="PHD"/>
    <property type="match status" value="4"/>
</dbReference>
<sequence>MGPRNFGHIPPIGHALRFFFPFFDLRPRGKDRIWGLIFYKIIVIFSFEAYRAVRGKSIWSGPSGFLFVPGQARPDKLRSDKDCPMQGLIMTGCRVRYIFSSAFIRHGPPGLSSSEALHCCCFFFFSSSSSSFFVFFFSRMTTANTARLQHPYHEHALILQELSENFSLYCLICELPAKGPVYLCIDCNFFLHRSCAELPPEIQHPSHPQHSLMFYPGGSYDLSCRCDEPVEARGSYVCDVCEVALHTGCAAATLPPPEEEHEDKGKIIQHFAHEHPLASFHVNASNRINCKACGEQISGRVYGCRACIYVLHESCALAPREISNHPFHPQHPLTLLADFKPEWPDLTCEVCKRYSHCPMFAYNCNECDFHLDVNCAVSVMHLPPRDDQSSMDGKREIHHFSHPHQLTSFHAKAELFAACSVCKEKEISGYFYCCLDCLFLLDVSCVEFPQDIVHPLHSNHPLICQEDFDLRCSLCSDNTHSFGYKCEVCLFGLHVKCALQSLSATEEELTLTGELVHDHPMKLQCSPLLRMCKVCEWPVEGLGYDCQEGCDMLLHKTCAELPREPEHPIHPQHPLVLHCLESYTSLPCFACFDEIGVGFSLYCDYCKIQFHARCAMGKLTLKHQRHEHSLTYMEKMGSGLNSVQCNVCYEDCQIDFYRCGPCNYNLHFSCLPLPPSVKHEFHFHPLVLRDRVVDDFYDYEEQYCDVCETLRHPEHGVYYCEECNYDAHIDCVIPEVNLERRKLAEDLLLRKLDEEIASVESEAEAVKRELEKKLEGLMREVERLQTKRQEIASSRVQAEAELDKA</sequence>
<evidence type="ECO:0008006" key="10">
    <source>
        <dbReference type="Google" id="ProtNLM"/>
    </source>
</evidence>
<evidence type="ECO:0000256" key="1">
    <source>
        <dbReference type="ARBA" id="ARBA00022723"/>
    </source>
</evidence>
<dbReference type="SUPFAM" id="SSF57889">
    <property type="entry name" value="Cysteine-rich domain"/>
    <property type="match status" value="5"/>
</dbReference>
<evidence type="ECO:0000259" key="6">
    <source>
        <dbReference type="SMART" id="SM00109"/>
    </source>
</evidence>
<evidence type="ECO:0000256" key="2">
    <source>
        <dbReference type="ARBA" id="ARBA00022737"/>
    </source>
</evidence>
<proteinExistence type="predicted"/>
<dbReference type="SMART" id="SM00109">
    <property type="entry name" value="C1"/>
    <property type="match status" value="5"/>
</dbReference>
<evidence type="ECO:0000256" key="3">
    <source>
        <dbReference type="ARBA" id="ARBA00022771"/>
    </source>
</evidence>
<dbReference type="InterPro" id="IPR002219">
    <property type="entry name" value="PKC_DAG/PE"/>
</dbReference>
<feature type="coiled-coil region" evidence="5">
    <location>
        <begin position="749"/>
        <end position="801"/>
    </location>
</feature>
<name>A0A2I0IYT4_PUNGR</name>
<feature type="domain" description="Zinc finger PHD-type" evidence="7">
    <location>
        <begin position="587"/>
        <end position="624"/>
    </location>
</feature>
<feature type="domain" description="Zinc finger PHD-type" evidence="7">
    <location>
        <begin position="289"/>
        <end position="352"/>
    </location>
</feature>
<feature type="domain" description="Zinc finger PHD-type" evidence="7">
    <location>
        <begin position="644"/>
        <end position="708"/>
    </location>
</feature>
<evidence type="ECO:0000313" key="8">
    <source>
        <dbReference type="EMBL" id="PKI49167.1"/>
    </source>
</evidence>
<evidence type="ECO:0000259" key="7">
    <source>
        <dbReference type="SMART" id="SM00249"/>
    </source>
</evidence>
<dbReference type="EMBL" id="PGOL01002272">
    <property type="protein sequence ID" value="PKI49167.1"/>
    <property type="molecule type" value="Genomic_DNA"/>
</dbReference>
<feature type="domain" description="Phorbol-ester/DAG-type" evidence="6">
    <location>
        <begin position="273"/>
        <end position="325"/>
    </location>
</feature>
<evidence type="ECO:0000313" key="9">
    <source>
        <dbReference type="Proteomes" id="UP000233551"/>
    </source>
</evidence>